<evidence type="ECO:0000256" key="2">
    <source>
        <dbReference type="ARBA" id="ARBA00022730"/>
    </source>
</evidence>
<comment type="similarity">
    <text evidence="1 8">Belongs to the universal ribosomal protein uS8 family.</text>
</comment>
<evidence type="ECO:0000256" key="6">
    <source>
        <dbReference type="ARBA" id="ARBA00035258"/>
    </source>
</evidence>
<dbReference type="GO" id="GO:0005840">
    <property type="term" value="C:ribosome"/>
    <property type="evidence" value="ECO:0007669"/>
    <property type="project" value="UniProtKB-KW"/>
</dbReference>
<evidence type="ECO:0000256" key="7">
    <source>
        <dbReference type="ARBA" id="ARBA00046740"/>
    </source>
</evidence>
<evidence type="ECO:0000256" key="1">
    <source>
        <dbReference type="ARBA" id="ARBA00006471"/>
    </source>
</evidence>
<reference evidence="9" key="1">
    <citation type="submission" date="2015-04" db="EMBL/GenBank/DDBJ databases">
        <authorList>
            <person name="Syromyatnikov M.Y."/>
            <person name="Popov V.N."/>
        </authorList>
    </citation>
    <scope>NUCLEOTIDE SEQUENCE</scope>
    <source>
        <strain evidence="9">MO-1</strain>
    </source>
</reference>
<gene>
    <name evidence="8 9" type="primary">rpsH</name>
    <name evidence="9" type="ORF">MAGMO_2509</name>
</gene>
<keyword evidence="5 8" id="KW-0687">Ribonucleoprotein</keyword>
<evidence type="ECO:0000256" key="8">
    <source>
        <dbReference type="HAMAP-Rule" id="MF_01302"/>
    </source>
</evidence>
<sequence>MGMNDPISDMLSRIRNAQMVQKDKVLVPTSKMKRSIAEILIQEGYIESIEEGVDENNHPVMTLTLKYYENKPVIVELKRCSTPGRRQYVSKSEIPSVYQGLGVAVLSTSKGILSSREAQKLGVGGELLFTVY</sequence>
<comment type="function">
    <text evidence="8">One of the primary rRNA binding proteins, it binds directly to 16S rRNA central domain where it helps coordinate assembly of the platform of the 30S subunit.</text>
</comment>
<dbReference type="PANTHER" id="PTHR11758">
    <property type="entry name" value="40S RIBOSOMAL PROTEIN S15A"/>
    <property type="match status" value="1"/>
</dbReference>
<organism evidence="9">
    <name type="scientific">Magnetococcus massalia (strain MO-1)</name>
    <dbReference type="NCBI Taxonomy" id="451514"/>
    <lineage>
        <taxon>Bacteria</taxon>
        <taxon>Pseudomonadati</taxon>
        <taxon>Pseudomonadota</taxon>
        <taxon>Magnetococcia</taxon>
        <taxon>Magnetococcales</taxon>
        <taxon>Magnetococcaceae</taxon>
        <taxon>Magnetococcus</taxon>
    </lineage>
</organism>
<dbReference type="InterPro" id="IPR035987">
    <property type="entry name" value="Ribosomal_uS8_sf"/>
</dbReference>
<dbReference type="EMBL" id="LO017727">
    <property type="protein sequence ID" value="CRH06666.1"/>
    <property type="molecule type" value="Genomic_DNA"/>
</dbReference>
<dbReference type="GO" id="GO:0003735">
    <property type="term" value="F:structural constituent of ribosome"/>
    <property type="evidence" value="ECO:0007669"/>
    <property type="project" value="InterPro"/>
</dbReference>
<dbReference type="GO" id="GO:0006412">
    <property type="term" value="P:translation"/>
    <property type="evidence" value="ECO:0007669"/>
    <property type="project" value="UniProtKB-UniRule"/>
</dbReference>
<name>A0A1S7LLN6_MAGMO</name>
<dbReference type="GO" id="GO:0019843">
    <property type="term" value="F:rRNA binding"/>
    <property type="evidence" value="ECO:0007669"/>
    <property type="project" value="UniProtKB-UniRule"/>
</dbReference>
<dbReference type="FunFam" id="3.30.1370.30:FF:000002">
    <property type="entry name" value="30S ribosomal protein S8"/>
    <property type="match status" value="1"/>
</dbReference>
<evidence type="ECO:0000256" key="4">
    <source>
        <dbReference type="ARBA" id="ARBA00022980"/>
    </source>
</evidence>
<evidence type="ECO:0000313" key="9">
    <source>
        <dbReference type="EMBL" id="CRH06666.1"/>
    </source>
</evidence>
<dbReference type="NCBIfam" id="NF001109">
    <property type="entry name" value="PRK00136.1"/>
    <property type="match status" value="1"/>
</dbReference>
<accession>A0A1S7LLN6</accession>
<dbReference type="GO" id="GO:0005737">
    <property type="term" value="C:cytoplasm"/>
    <property type="evidence" value="ECO:0007669"/>
    <property type="project" value="UniProtKB-ARBA"/>
</dbReference>
<evidence type="ECO:0000256" key="3">
    <source>
        <dbReference type="ARBA" id="ARBA00022884"/>
    </source>
</evidence>
<keyword evidence="3 8" id="KW-0694">RNA-binding</keyword>
<dbReference type="AlphaFoldDB" id="A0A1S7LLN6"/>
<proteinExistence type="inferred from homology"/>
<dbReference type="Gene3D" id="3.30.1490.10">
    <property type="match status" value="1"/>
</dbReference>
<evidence type="ECO:0000256" key="5">
    <source>
        <dbReference type="ARBA" id="ARBA00023274"/>
    </source>
</evidence>
<dbReference type="Pfam" id="PF00410">
    <property type="entry name" value="Ribosomal_S8"/>
    <property type="match status" value="1"/>
</dbReference>
<dbReference type="SUPFAM" id="SSF56047">
    <property type="entry name" value="Ribosomal protein S8"/>
    <property type="match status" value="1"/>
</dbReference>
<dbReference type="FunFam" id="3.30.1490.10:FF:000001">
    <property type="entry name" value="30S ribosomal protein S8"/>
    <property type="match status" value="1"/>
</dbReference>
<dbReference type="InterPro" id="IPR000630">
    <property type="entry name" value="Ribosomal_uS8"/>
</dbReference>
<keyword evidence="2 8" id="KW-0699">rRNA-binding</keyword>
<protein>
    <recommendedName>
        <fullName evidence="6 8">Small ribosomal subunit protein uS8</fullName>
    </recommendedName>
</protein>
<comment type="subunit">
    <text evidence="7 8">Part of the 30S ribosomal subunit. Contacts proteins S5 and S12.</text>
</comment>
<dbReference type="HAMAP" id="MF_01302_B">
    <property type="entry name" value="Ribosomal_uS8_B"/>
    <property type="match status" value="1"/>
</dbReference>
<dbReference type="Gene3D" id="3.30.1370.30">
    <property type="match status" value="1"/>
</dbReference>
<keyword evidence="4 8" id="KW-0689">Ribosomal protein</keyword>
<dbReference type="GO" id="GO:1990904">
    <property type="term" value="C:ribonucleoprotein complex"/>
    <property type="evidence" value="ECO:0007669"/>
    <property type="project" value="UniProtKB-KW"/>
</dbReference>